<keyword evidence="3 7" id="KW-0808">Transferase</keyword>
<sequence>MLQLWKEKIEKRLRDLLKPFNPDVFYRAMSYYPFQEGKRIRPMLVCIVADAYGGDIEDAITAGCAIEFLHNYSLIHDDLPCMDNDAFRRGLPSCHVAFGEDLALLAGDALLTFSFEVLSDKGLYKTLTEGELLLMVNILSKKAGFMGMVGGQVLDIRKLGDQDEITLKKTAELFSACFIFGGIVGKRLDLLEELDTLGKEFGIFFQMIDDYKDKDGYYQVYSEGVLHMAEEKLNSIKKKAQELSVLTEHFLNLLQMFEDFVKTD</sequence>
<dbReference type="OrthoDB" id="9805316at2"/>
<evidence type="ECO:0000313" key="9">
    <source>
        <dbReference type="Proteomes" id="UP000189810"/>
    </source>
</evidence>
<dbReference type="PROSITE" id="PS00444">
    <property type="entry name" value="POLYPRENYL_SYNTHASE_2"/>
    <property type="match status" value="1"/>
</dbReference>
<dbReference type="RefSeq" id="WP_079653270.1">
    <property type="nucleotide sequence ID" value="NZ_LT670846.1"/>
</dbReference>
<evidence type="ECO:0000256" key="3">
    <source>
        <dbReference type="ARBA" id="ARBA00022679"/>
    </source>
</evidence>
<dbReference type="InterPro" id="IPR033749">
    <property type="entry name" value="Polyprenyl_synt_CS"/>
</dbReference>
<evidence type="ECO:0000256" key="2">
    <source>
        <dbReference type="ARBA" id="ARBA00006706"/>
    </source>
</evidence>
<dbReference type="PANTHER" id="PTHR43281:SF1">
    <property type="entry name" value="FARNESYL DIPHOSPHATE SYNTHASE"/>
    <property type="match status" value="1"/>
</dbReference>
<dbReference type="SFLD" id="SFLDS00005">
    <property type="entry name" value="Isoprenoid_Synthase_Type_I"/>
    <property type="match status" value="1"/>
</dbReference>
<evidence type="ECO:0000256" key="6">
    <source>
        <dbReference type="ARBA" id="ARBA00023229"/>
    </source>
</evidence>
<dbReference type="InterPro" id="IPR008949">
    <property type="entry name" value="Isoprenoid_synthase_dom_sf"/>
</dbReference>
<dbReference type="GO" id="GO:0046872">
    <property type="term" value="F:metal ion binding"/>
    <property type="evidence" value="ECO:0007669"/>
    <property type="project" value="UniProtKB-KW"/>
</dbReference>
<reference evidence="8 9" key="1">
    <citation type="submission" date="2016-11" db="EMBL/GenBank/DDBJ databases">
        <authorList>
            <person name="Jaros S."/>
            <person name="Januszkiewicz K."/>
            <person name="Wedrychowicz H."/>
        </authorList>
    </citation>
    <scope>NUCLEOTIDE SEQUENCE [LARGE SCALE GENOMIC DNA]</scope>
    <source>
        <strain evidence="8 9">DSM 19557</strain>
    </source>
</reference>
<keyword evidence="5" id="KW-0460">Magnesium</keyword>
<dbReference type="InterPro" id="IPR000092">
    <property type="entry name" value="Polyprenyl_synt"/>
</dbReference>
<dbReference type="STRING" id="381751.SAMN05444391_0057"/>
<dbReference type="GO" id="GO:0008299">
    <property type="term" value="P:isoprenoid biosynthetic process"/>
    <property type="evidence" value="ECO:0007669"/>
    <property type="project" value="UniProtKB-KW"/>
</dbReference>
<evidence type="ECO:0000256" key="5">
    <source>
        <dbReference type="ARBA" id="ARBA00022842"/>
    </source>
</evidence>
<keyword evidence="6" id="KW-0414">Isoprene biosynthesis</keyword>
<dbReference type="SUPFAM" id="SSF48576">
    <property type="entry name" value="Terpenoid synthases"/>
    <property type="match status" value="1"/>
</dbReference>
<proteinExistence type="inferred from homology"/>
<keyword evidence="9" id="KW-1185">Reference proteome</keyword>
<dbReference type="AlphaFoldDB" id="A0A1M6Q2V4"/>
<protein>
    <submittedName>
        <fullName evidence="8">Farnesyl-diphosphate synthase</fullName>
    </submittedName>
</protein>
<dbReference type="PANTHER" id="PTHR43281">
    <property type="entry name" value="FARNESYL DIPHOSPHATE SYNTHASE"/>
    <property type="match status" value="1"/>
</dbReference>
<dbReference type="EMBL" id="LT670846">
    <property type="protein sequence ID" value="SHK14572.1"/>
    <property type="molecule type" value="Genomic_DNA"/>
</dbReference>
<dbReference type="Pfam" id="PF00348">
    <property type="entry name" value="polyprenyl_synt"/>
    <property type="match status" value="1"/>
</dbReference>
<dbReference type="GO" id="GO:0004659">
    <property type="term" value="F:prenyltransferase activity"/>
    <property type="evidence" value="ECO:0007669"/>
    <property type="project" value="InterPro"/>
</dbReference>
<keyword evidence="4" id="KW-0479">Metal-binding</keyword>
<organism evidence="8 9">
    <name type="scientific">Thermocrinis minervae</name>
    <dbReference type="NCBI Taxonomy" id="381751"/>
    <lineage>
        <taxon>Bacteria</taxon>
        <taxon>Pseudomonadati</taxon>
        <taxon>Aquificota</taxon>
        <taxon>Aquificia</taxon>
        <taxon>Aquificales</taxon>
        <taxon>Aquificaceae</taxon>
        <taxon>Thermocrinis</taxon>
    </lineage>
</organism>
<dbReference type="Proteomes" id="UP000189810">
    <property type="component" value="Chromosome I"/>
</dbReference>
<dbReference type="PROSITE" id="PS00723">
    <property type="entry name" value="POLYPRENYL_SYNTHASE_1"/>
    <property type="match status" value="1"/>
</dbReference>
<evidence type="ECO:0000313" key="8">
    <source>
        <dbReference type="EMBL" id="SHK14572.1"/>
    </source>
</evidence>
<comment type="cofactor">
    <cofactor evidence="1">
        <name>Mg(2+)</name>
        <dbReference type="ChEBI" id="CHEBI:18420"/>
    </cofactor>
</comment>
<evidence type="ECO:0000256" key="4">
    <source>
        <dbReference type="ARBA" id="ARBA00022723"/>
    </source>
</evidence>
<evidence type="ECO:0000256" key="7">
    <source>
        <dbReference type="RuleBase" id="RU004466"/>
    </source>
</evidence>
<dbReference type="Gene3D" id="1.10.600.10">
    <property type="entry name" value="Farnesyl Diphosphate Synthase"/>
    <property type="match status" value="1"/>
</dbReference>
<name>A0A1M6Q2V4_9AQUI</name>
<accession>A0A1M6Q2V4</accession>
<gene>
    <name evidence="8" type="ORF">SAMN05444391_0057</name>
</gene>
<comment type="similarity">
    <text evidence="2 7">Belongs to the FPP/GGPP synthase family.</text>
</comment>
<evidence type="ECO:0000256" key="1">
    <source>
        <dbReference type="ARBA" id="ARBA00001946"/>
    </source>
</evidence>